<feature type="compositionally biased region" description="Basic and acidic residues" evidence="1">
    <location>
        <begin position="83"/>
        <end position="100"/>
    </location>
</feature>
<name>A0A6J5NKG9_9CAUD</name>
<gene>
    <name evidence="2" type="ORF">UFOVP414_17</name>
    <name evidence="3" type="ORF">UFOVP687_39</name>
</gene>
<feature type="region of interest" description="Disordered" evidence="1">
    <location>
        <begin position="1"/>
        <end position="26"/>
    </location>
</feature>
<feature type="compositionally biased region" description="Pro residues" evidence="1">
    <location>
        <begin position="71"/>
        <end position="81"/>
    </location>
</feature>
<proteinExistence type="predicted"/>
<evidence type="ECO:0000313" key="3">
    <source>
        <dbReference type="EMBL" id="CAB4157951.1"/>
    </source>
</evidence>
<reference evidence="3" key="1">
    <citation type="submission" date="2020-04" db="EMBL/GenBank/DDBJ databases">
        <authorList>
            <person name="Chiriac C."/>
            <person name="Salcher M."/>
            <person name="Ghai R."/>
            <person name="Kavagutti S V."/>
        </authorList>
    </citation>
    <scope>NUCLEOTIDE SEQUENCE</scope>
</reference>
<evidence type="ECO:0000313" key="2">
    <source>
        <dbReference type="EMBL" id="CAB4141364.1"/>
    </source>
</evidence>
<protein>
    <submittedName>
        <fullName evidence="3">Uncharacterized protein</fullName>
    </submittedName>
</protein>
<evidence type="ECO:0000256" key="1">
    <source>
        <dbReference type="SAM" id="MobiDB-lite"/>
    </source>
</evidence>
<accession>A0A6J5NKG9</accession>
<sequence length="100" mass="11070">MKSHQGEPGKGVLFQNDKKAPGSAQPDYKGVITLLEDAKAGDEIKIAAWKKATRVGELISLAQDTWKPDPNYRPAPRPAPEPALKKPKEYDPFKDDEVPF</sequence>
<dbReference type="EMBL" id="LR796665">
    <property type="protein sequence ID" value="CAB4157951.1"/>
    <property type="molecule type" value="Genomic_DNA"/>
</dbReference>
<dbReference type="EMBL" id="LR796389">
    <property type="protein sequence ID" value="CAB4141364.1"/>
    <property type="molecule type" value="Genomic_DNA"/>
</dbReference>
<organism evidence="3">
    <name type="scientific">uncultured Caudovirales phage</name>
    <dbReference type="NCBI Taxonomy" id="2100421"/>
    <lineage>
        <taxon>Viruses</taxon>
        <taxon>Duplodnaviria</taxon>
        <taxon>Heunggongvirae</taxon>
        <taxon>Uroviricota</taxon>
        <taxon>Caudoviricetes</taxon>
        <taxon>Peduoviridae</taxon>
        <taxon>Maltschvirus</taxon>
        <taxon>Maltschvirus maltsch</taxon>
    </lineage>
</organism>
<feature type="region of interest" description="Disordered" evidence="1">
    <location>
        <begin position="62"/>
        <end position="100"/>
    </location>
</feature>